<dbReference type="Gene3D" id="3.40.50.1820">
    <property type="entry name" value="alpha/beta hydrolase"/>
    <property type="match status" value="1"/>
</dbReference>
<dbReference type="PANTHER" id="PTHR11487:SF0">
    <property type="entry name" value="S-ACYL FATTY ACID SYNTHASE THIOESTERASE, MEDIUM CHAIN"/>
    <property type="match status" value="1"/>
</dbReference>
<dbReference type="InterPro" id="IPR001031">
    <property type="entry name" value="Thioesterase"/>
</dbReference>
<gene>
    <name evidence="3" type="ORF">RDT67_26825</name>
</gene>
<evidence type="ECO:0000313" key="4">
    <source>
        <dbReference type="Proteomes" id="UP001224622"/>
    </source>
</evidence>
<feature type="domain" description="Thioesterase" evidence="2">
    <location>
        <begin position="4"/>
        <end position="228"/>
    </location>
</feature>
<accession>A0AAJ1YIU6</accession>
<dbReference type="InterPro" id="IPR029058">
    <property type="entry name" value="AB_hydrolase_fold"/>
</dbReference>
<evidence type="ECO:0000259" key="2">
    <source>
        <dbReference type="Pfam" id="PF00975"/>
    </source>
</evidence>
<dbReference type="AlphaFoldDB" id="A0AAJ1YIU6"/>
<sequence length="236" mass="26654">MCLIFCLPHAGGGAHHYFGWTAHLAPEIEWEPLDYAGHFSRMDEPAYTTFEQAVQDLTEGMIARADGRPFALFGHSMGGALAYEIAQYMAQRQLSEDLLFIAVSSALPPHRRDPNMPRYYEMPDRDFVQHLIDTGGMTAQSAAQAELMASYLPLIRQDYRLYHQYQSLSCAPLSTPLYALWGDREEECNDNMPAWADYSHAFNGSKAYPGDHFYWRDCLDAVTADISAIAGQISRR</sequence>
<evidence type="ECO:0000313" key="3">
    <source>
        <dbReference type="EMBL" id="MDQ9130022.1"/>
    </source>
</evidence>
<comment type="similarity">
    <text evidence="1">Belongs to the thioesterase family.</text>
</comment>
<protein>
    <submittedName>
        <fullName evidence="3">Alpha/beta fold hydrolase</fullName>
    </submittedName>
</protein>
<dbReference type="InterPro" id="IPR012223">
    <property type="entry name" value="TEII"/>
</dbReference>
<keyword evidence="3" id="KW-0378">Hydrolase</keyword>
<dbReference type="PANTHER" id="PTHR11487">
    <property type="entry name" value="THIOESTERASE"/>
    <property type="match status" value="1"/>
</dbReference>
<dbReference type="EMBL" id="JAVIGA010000048">
    <property type="protein sequence ID" value="MDQ9130022.1"/>
    <property type="molecule type" value="Genomic_DNA"/>
</dbReference>
<name>A0AAJ1YIU6_SERFO</name>
<dbReference type="SUPFAM" id="SSF53474">
    <property type="entry name" value="alpha/beta-Hydrolases"/>
    <property type="match status" value="1"/>
</dbReference>
<dbReference type="GO" id="GO:0008610">
    <property type="term" value="P:lipid biosynthetic process"/>
    <property type="evidence" value="ECO:0007669"/>
    <property type="project" value="TreeGrafter"/>
</dbReference>
<dbReference type="Pfam" id="PF00975">
    <property type="entry name" value="Thioesterase"/>
    <property type="match status" value="1"/>
</dbReference>
<comment type="caution">
    <text evidence="3">The sequence shown here is derived from an EMBL/GenBank/DDBJ whole genome shotgun (WGS) entry which is preliminary data.</text>
</comment>
<organism evidence="3 4">
    <name type="scientific">Serratia fonticola</name>
    <dbReference type="NCBI Taxonomy" id="47917"/>
    <lineage>
        <taxon>Bacteria</taxon>
        <taxon>Pseudomonadati</taxon>
        <taxon>Pseudomonadota</taxon>
        <taxon>Gammaproteobacteria</taxon>
        <taxon>Enterobacterales</taxon>
        <taxon>Yersiniaceae</taxon>
        <taxon>Serratia</taxon>
    </lineage>
</organism>
<dbReference type="GO" id="GO:0016787">
    <property type="term" value="F:hydrolase activity"/>
    <property type="evidence" value="ECO:0007669"/>
    <property type="project" value="UniProtKB-KW"/>
</dbReference>
<evidence type="ECO:0000256" key="1">
    <source>
        <dbReference type="ARBA" id="ARBA00007169"/>
    </source>
</evidence>
<reference evidence="3" key="1">
    <citation type="submission" date="2023-08" db="EMBL/GenBank/DDBJ databases">
        <title>The Comparative Genomic Analysis of Yersiniaceae from Polar Regions.</title>
        <authorList>
            <person name="Goncharov A."/>
            <person name="Aslanov B."/>
            <person name="Kolodzhieva V."/>
            <person name="Azarov D."/>
            <person name="Mochov A."/>
            <person name="Lebedeva E."/>
        </authorList>
    </citation>
    <scope>NUCLEOTIDE SEQUENCE</scope>
    <source>
        <strain evidence="3">Vf</strain>
    </source>
</reference>
<dbReference type="Proteomes" id="UP001224622">
    <property type="component" value="Unassembled WGS sequence"/>
</dbReference>
<proteinExistence type="inferred from homology"/>
<dbReference type="RefSeq" id="WP_309048580.1">
    <property type="nucleotide sequence ID" value="NZ_JAVIGA010000048.1"/>
</dbReference>